<name>A0AA90NTN5_9GAMM</name>
<keyword evidence="2" id="KW-1185">Reference proteome</keyword>
<comment type="caution">
    <text evidence="1">The sequence shown here is derived from an EMBL/GenBank/DDBJ whole genome shotgun (WGS) entry which is preliminary data.</text>
</comment>
<dbReference type="InterPro" id="IPR024453">
    <property type="entry name" value="Peptidase_C92"/>
</dbReference>
<gene>
    <name evidence="1" type="ORF">QS748_01875</name>
</gene>
<protein>
    <submittedName>
        <fullName evidence="1">YiiX/YebB-like N1pC/P60 family cysteine hydrolase</fullName>
    </submittedName>
</protein>
<dbReference type="Pfam" id="PF05708">
    <property type="entry name" value="Peptidase_C92"/>
    <property type="match status" value="1"/>
</dbReference>
<accession>A0AA90NTN5</accession>
<proteinExistence type="predicted"/>
<dbReference type="Gene3D" id="3.90.1720.10">
    <property type="entry name" value="endopeptidase domain like (from Nostoc punctiforme)"/>
    <property type="match status" value="1"/>
</dbReference>
<dbReference type="SUPFAM" id="SSF54001">
    <property type="entry name" value="Cysteine proteinases"/>
    <property type="match status" value="1"/>
</dbReference>
<organism evidence="1 2">
    <name type="scientific">Candidatus Endonucleibacter bathymodioli</name>
    <dbReference type="NCBI Taxonomy" id="539814"/>
    <lineage>
        <taxon>Bacteria</taxon>
        <taxon>Pseudomonadati</taxon>
        <taxon>Pseudomonadota</taxon>
        <taxon>Gammaproteobacteria</taxon>
        <taxon>Oceanospirillales</taxon>
        <taxon>Endozoicomonadaceae</taxon>
        <taxon>Candidatus Endonucleibacter</taxon>
    </lineage>
</organism>
<evidence type="ECO:0000313" key="2">
    <source>
        <dbReference type="Proteomes" id="UP001178148"/>
    </source>
</evidence>
<dbReference type="GO" id="GO:0016787">
    <property type="term" value="F:hydrolase activity"/>
    <property type="evidence" value="ECO:0007669"/>
    <property type="project" value="UniProtKB-KW"/>
</dbReference>
<reference evidence="1 2" key="1">
    <citation type="journal article" date="2023" name="bioRxiv">
        <title>An intranuclear bacterial parasite of deep-sea mussels expresses apoptosis inhibitors acquired from its host.</title>
        <authorList>
            <person name="Gonzalez Porras M.A."/>
            <person name="Assie A."/>
            <person name="Tietjen M."/>
            <person name="Violette M."/>
            <person name="Kleiner M."/>
            <person name="Gruber-Vodicka H."/>
            <person name="Dubilier N."/>
            <person name="Leisch N."/>
        </authorList>
    </citation>
    <scope>NUCLEOTIDE SEQUENCE [LARGE SCALE GENOMIC DNA]</scope>
    <source>
        <strain evidence="1">IAP13</strain>
    </source>
</reference>
<dbReference type="EMBL" id="JASXSV010000002">
    <property type="protein sequence ID" value="MDP0588003.1"/>
    <property type="molecule type" value="Genomic_DNA"/>
</dbReference>
<dbReference type="AlphaFoldDB" id="A0AA90NTN5"/>
<sequence length="217" mass="24002">MCFNEQTLSESLQPGDLLFQLCKGGPTEWFISRLFEGIKGQAINHVGIYIGEQKVVEAVAPMVAVVSLKNFIGKSVIDISGLPCITVSRLPGKYSALIPQAIKFAKSCVTQLYDDSYGIQRGWYCSKLIIEAFKDANDGRYLFKETPMSFKDPESGEGYAYWVNHYKQYGEFIHHGEPGSHPALLSLSDNLVLVKTLGILPYKNANGLLINSNCLLA</sequence>
<dbReference type="InterPro" id="IPR038765">
    <property type="entry name" value="Papain-like_cys_pep_sf"/>
</dbReference>
<dbReference type="Proteomes" id="UP001178148">
    <property type="component" value="Unassembled WGS sequence"/>
</dbReference>
<evidence type="ECO:0000313" key="1">
    <source>
        <dbReference type="EMBL" id="MDP0588003.1"/>
    </source>
</evidence>